<dbReference type="AlphaFoldDB" id="A0AAV3SIW8"/>
<proteinExistence type="predicted"/>
<dbReference type="Proteomes" id="UP001500962">
    <property type="component" value="Unassembled WGS sequence"/>
</dbReference>
<evidence type="ECO:0000313" key="1">
    <source>
        <dbReference type="EMBL" id="GAA0466170.1"/>
    </source>
</evidence>
<sequence length="126" mass="14214">MRRFRNIFVRSNAIYLDMGETNDEFEEDVDITVELTGEYDAVVDKLQMSTDEEEVLGPVLADFSRLLETVHRLDGGTRSVIVDQLPPEMQHAYDAEAVVDALQILARYDLVALDDNTWIPGPALTV</sequence>
<reference evidence="1" key="2">
    <citation type="submission" date="2023-12" db="EMBL/GenBank/DDBJ databases">
        <authorList>
            <person name="Sun Q."/>
            <person name="Inoue M."/>
        </authorList>
    </citation>
    <scope>NUCLEOTIDE SEQUENCE</scope>
    <source>
        <strain evidence="1">JCM 12289</strain>
    </source>
</reference>
<dbReference type="EMBL" id="BAAADN010000036">
    <property type="protein sequence ID" value="GAA0466170.1"/>
    <property type="molecule type" value="Genomic_DNA"/>
</dbReference>
<organism evidence="1 2">
    <name type="scientific">Halococcus dombrowskii</name>
    <dbReference type="NCBI Taxonomy" id="179637"/>
    <lineage>
        <taxon>Archaea</taxon>
        <taxon>Methanobacteriati</taxon>
        <taxon>Methanobacteriota</taxon>
        <taxon>Stenosarchaea group</taxon>
        <taxon>Halobacteria</taxon>
        <taxon>Halobacteriales</taxon>
        <taxon>Halococcaceae</taxon>
        <taxon>Halococcus</taxon>
    </lineage>
</organism>
<name>A0AAV3SIW8_HALDO</name>
<protein>
    <submittedName>
        <fullName evidence="1">Uncharacterized protein</fullName>
    </submittedName>
</protein>
<comment type="caution">
    <text evidence="1">The sequence shown here is derived from an EMBL/GenBank/DDBJ whole genome shotgun (WGS) entry which is preliminary data.</text>
</comment>
<gene>
    <name evidence="1" type="ORF">GCM10008985_23950</name>
</gene>
<accession>A0AAV3SIW8</accession>
<evidence type="ECO:0000313" key="2">
    <source>
        <dbReference type="Proteomes" id="UP001500962"/>
    </source>
</evidence>
<reference evidence="1" key="1">
    <citation type="journal article" date="2014" name="Int. J. Syst. Evol. Microbiol.">
        <title>Complete genome sequence of Corynebacterium casei LMG S-19264T (=DSM 44701T), isolated from a smear-ripened cheese.</title>
        <authorList>
            <consortium name="US DOE Joint Genome Institute (JGI-PGF)"/>
            <person name="Walter F."/>
            <person name="Albersmeier A."/>
            <person name="Kalinowski J."/>
            <person name="Ruckert C."/>
        </authorList>
    </citation>
    <scope>NUCLEOTIDE SEQUENCE</scope>
    <source>
        <strain evidence="1">JCM 12289</strain>
    </source>
</reference>